<comment type="caution">
    <text evidence="1">The sequence shown here is derived from an EMBL/GenBank/DDBJ whole genome shotgun (WGS) entry which is preliminary data.</text>
</comment>
<name>A0A9X0CV59_9CNID</name>
<dbReference type="AlphaFoldDB" id="A0A9X0CV59"/>
<accession>A0A9X0CV59</accession>
<dbReference type="OrthoDB" id="5970753at2759"/>
<keyword evidence="2" id="KW-1185">Reference proteome</keyword>
<dbReference type="EMBL" id="MU826390">
    <property type="protein sequence ID" value="KAJ7376785.1"/>
    <property type="molecule type" value="Genomic_DNA"/>
</dbReference>
<protein>
    <submittedName>
        <fullName evidence="1">Uncharacterized protein</fullName>
    </submittedName>
</protein>
<proteinExistence type="predicted"/>
<gene>
    <name evidence="1" type="ORF">OS493_032519</name>
</gene>
<dbReference type="Proteomes" id="UP001163046">
    <property type="component" value="Unassembled WGS sequence"/>
</dbReference>
<reference evidence="1" key="1">
    <citation type="submission" date="2023-01" db="EMBL/GenBank/DDBJ databases">
        <title>Genome assembly of the deep-sea coral Lophelia pertusa.</title>
        <authorList>
            <person name="Herrera S."/>
            <person name="Cordes E."/>
        </authorList>
    </citation>
    <scope>NUCLEOTIDE SEQUENCE</scope>
    <source>
        <strain evidence="1">USNM1676648</strain>
        <tissue evidence="1">Polyp</tissue>
    </source>
</reference>
<organism evidence="1 2">
    <name type="scientific">Desmophyllum pertusum</name>
    <dbReference type="NCBI Taxonomy" id="174260"/>
    <lineage>
        <taxon>Eukaryota</taxon>
        <taxon>Metazoa</taxon>
        <taxon>Cnidaria</taxon>
        <taxon>Anthozoa</taxon>
        <taxon>Hexacorallia</taxon>
        <taxon>Scleractinia</taxon>
        <taxon>Caryophylliina</taxon>
        <taxon>Caryophylliidae</taxon>
        <taxon>Desmophyllum</taxon>
    </lineage>
</organism>
<sequence>MNDVTVRTFNDSKYLTTTKYSTIIQIDDLKRTAPATAQQYGKTITAKTIAVHLTHSQICPFCNNKIQSPSAASVATKCTGCSLTVLNTQLQNSTLSKFVIQQRDDDAFLNYTARDNVVNTFLQSLDKPTVDKFTELQLIELLSPYPNLVFTVSETDKLISDISL</sequence>
<evidence type="ECO:0000313" key="2">
    <source>
        <dbReference type="Proteomes" id="UP001163046"/>
    </source>
</evidence>
<evidence type="ECO:0000313" key="1">
    <source>
        <dbReference type="EMBL" id="KAJ7376785.1"/>
    </source>
</evidence>